<evidence type="ECO:0000256" key="3">
    <source>
        <dbReference type="SAM" id="Phobius"/>
    </source>
</evidence>
<dbReference type="PANTHER" id="PTHR30212">
    <property type="entry name" value="PROTEIN YIIM"/>
    <property type="match status" value="1"/>
</dbReference>
<accession>A0A9Q8T1I5</accession>
<dbReference type="Gene3D" id="3.40.50.80">
    <property type="entry name" value="Nucleotide-binding domain of ferredoxin-NADP reductase (FNR) module"/>
    <property type="match status" value="1"/>
</dbReference>
<proteinExistence type="predicted"/>
<dbReference type="SUPFAM" id="SSF54292">
    <property type="entry name" value="2Fe-2S ferredoxin-like"/>
    <property type="match status" value="1"/>
</dbReference>
<dbReference type="PROSITE" id="PS51340">
    <property type="entry name" value="MOSC"/>
    <property type="match status" value="1"/>
</dbReference>
<organism evidence="7 8">
    <name type="scientific">Colletotrichum lupini</name>
    <dbReference type="NCBI Taxonomy" id="145971"/>
    <lineage>
        <taxon>Eukaryota</taxon>
        <taxon>Fungi</taxon>
        <taxon>Dikarya</taxon>
        <taxon>Ascomycota</taxon>
        <taxon>Pezizomycotina</taxon>
        <taxon>Sordariomycetes</taxon>
        <taxon>Hypocreomycetidae</taxon>
        <taxon>Glomerellales</taxon>
        <taxon>Glomerellaceae</taxon>
        <taxon>Colletotrichum</taxon>
        <taxon>Colletotrichum acutatum species complex</taxon>
    </lineage>
</organism>
<feature type="transmembrane region" description="Helical" evidence="3">
    <location>
        <begin position="584"/>
        <end position="609"/>
    </location>
</feature>
<evidence type="ECO:0000259" key="4">
    <source>
        <dbReference type="PROSITE" id="PS51085"/>
    </source>
</evidence>
<dbReference type="PROSITE" id="PS00197">
    <property type="entry name" value="2FE2S_FER_1"/>
    <property type="match status" value="1"/>
</dbReference>
<keyword evidence="8" id="KW-1185">Reference proteome</keyword>
<dbReference type="PANTHER" id="PTHR30212:SF2">
    <property type="entry name" value="PROTEIN YIIM"/>
    <property type="match status" value="1"/>
</dbReference>
<dbReference type="InterPro" id="IPR012675">
    <property type="entry name" value="Beta-grasp_dom_sf"/>
</dbReference>
<dbReference type="GO" id="GO:0030170">
    <property type="term" value="F:pyridoxal phosphate binding"/>
    <property type="evidence" value="ECO:0007669"/>
    <property type="project" value="InterPro"/>
</dbReference>
<dbReference type="InterPro" id="IPR039261">
    <property type="entry name" value="FNR_nucleotide-bd"/>
</dbReference>
<evidence type="ECO:0000256" key="2">
    <source>
        <dbReference type="ARBA" id="ARBA00023014"/>
    </source>
</evidence>
<dbReference type="GO" id="GO:0051537">
    <property type="term" value="F:2 iron, 2 sulfur cluster binding"/>
    <property type="evidence" value="ECO:0007669"/>
    <property type="project" value="UniProtKB-KW"/>
</dbReference>
<protein>
    <recommendedName>
        <fullName evidence="9">MOSC domain-containing protein</fullName>
    </recommendedName>
</protein>
<dbReference type="CDD" id="cd06185">
    <property type="entry name" value="PDR_like"/>
    <property type="match status" value="1"/>
</dbReference>
<dbReference type="InterPro" id="IPR005302">
    <property type="entry name" value="MoCF_Sase_C"/>
</dbReference>
<keyword evidence="2" id="KW-0411">Iron-sulfur</keyword>
<evidence type="ECO:0000313" key="7">
    <source>
        <dbReference type="EMBL" id="UQC87168.1"/>
    </source>
</evidence>
<dbReference type="PROSITE" id="PS51384">
    <property type="entry name" value="FAD_FR"/>
    <property type="match status" value="1"/>
</dbReference>
<dbReference type="InterPro" id="IPR011037">
    <property type="entry name" value="Pyrv_Knase-like_insert_dom_sf"/>
</dbReference>
<keyword evidence="1" id="KW-0479">Metal-binding</keyword>
<feature type="domain" description="FAD-binding FR-type" evidence="6">
    <location>
        <begin position="235"/>
        <end position="341"/>
    </location>
</feature>
<evidence type="ECO:0000259" key="5">
    <source>
        <dbReference type="PROSITE" id="PS51340"/>
    </source>
</evidence>
<dbReference type="RefSeq" id="XP_049148779.1">
    <property type="nucleotide sequence ID" value="XM_049291633.1"/>
</dbReference>
<dbReference type="InterPro" id="IPR036010">
    <property type="entry name" value="2Fe-2S_ferredoxin-like_sf"/>
</dbReference>
<keyword evidence="1" id="KW-0408">Iron</keyword>
<feature type="domain" description="MOSC" evidence="5">
    <location>
        <begin position="48"/>
        <end position="186"/>
    </location>
</feature>
<evidence type="ECO:0000256" key="1">
    <source>
        <dbReference type="ARBA" id="ARBA00022714"/>
    </source>
</evidence>
<gene>
    <name evidence="7" type="ORF">CLUP02_12669</name>
</gene>
<dbReference type="SUPFAM" id="SSF63380">
    <property type="entry name" value="Riboflavin synthase domain-like"/>
    <property type="match status" value="1"/>
</dbReference>
<keyword evidence="3" id="KW-0812">Transmembrane</keyword>
<evidence type="ECO:0008006" key="9">
    <source>
        <dbReference type="Google" id="ProtNLM"/>
    </source>
</evidence>
<reference evidence="7" key="1">
    <citation type="journal article" date="2021" name="Mol. Plant Microbe Interact.">
        <title>Complete Genome Sequence of the Plant-Pathogenic Fungus Colletotrichum lupini.</title>
        <authorList>
            <person name="Baroncelli R."/>
            <person name="Pensec F."/>
            <person name="Da Lio D."/>
            <person name="Boufleur T."/>
            <person name="Vicente I."/>
            <person name="Sarrocco S."/>
            <person name="Picot A."/>
            <person name="Baraldi E."/>
            <person name="Sukno S."/>
            <person name="Thon M."/>
            <person name="Le Floch G."/>
        </authorList>
    </citation>
    <scope>NUCLEOTIDE SEQUENCE</scope>
    <source>
        <strain evidence="7">IMI 504893</strain>
    </source>
</reference>
<dbReference type="Gene3D" id="3.10.20.30">
    <property type="match status" value="1"/>
</dbReference>
<dbReference type="EMBL" id="CP019478">
    <property type="protein sequence ID" value="UQC87168.1"/>
    <property type="molecule type" value="Genomic_DNA"/>
</dbReference>
<dbReference type="Gene3D" id="2.40.33.20">
    <property type="entry name" value="PK beta-barrel domain-like"/>
    <property type="match status" value="1"/>
</dbReference>
<dbReference type="InterPro" id="IPR052353">
    <property type="entry name" value="Benzoxazolinone_Detox_Enz"/>
</dbReference>
<dbReference type="SUPFAM" id="SSF52343">
    <property type="entry name" value="Ferredoxin reductase-like, C-terminal NADP-linked domain"/>
    <property type="match status" value="1"/>
</dbReference>
<dbReference type="Gene3D" id="2.40.30.10">
    <property type="entry name" value="Translation factors"/>
    <property type="match status" value="1"/>
</dbReference>
<dbReference type="KEGG" id="clup:CLUP02_12669"/>
<keyword evidence="1" id="KW-0001">2Fe-2S</keyword>
<sequence length="666" mass="74687">MPKSTRNISKETISSLSDAPTPLPGKVLQIRSGKVKTLVAEPSGIFKQVQQGRIFINEHGIGNDKHVYPIHWSTERALHQYASEHYESWRCEDGCPKPELFDYGAFGENIVGTNMSEENVCVGDVYRIGRDVVVEVSEPRSPCYKLNLRFEWGRALKRVNRTARTGWNMRVRTAGYICAGDVMELMERPHPRWSILNIKRVIQGKDVALPLVAELCNLSVVTSMVREFALNRLQSTPKRYAVVDITPVTSRVKQFTFQLREPFTINEPTFKEFAFAQIEFGTDDERYSRSYSIVSGDLNRFSLGVAHDDHSRGGSRYLHMKLQRGDIITMAPGGVPKAVEDEQKCVEEGLVDRRLVIIGGIGVTAFLPKIAQWKKEDIDYEVHYAARNREEAAFLNRFPGENMTLYAKNEGRRLDLDVLIPGSDKDGKHTTRIYCCGPEGLMKAAQRRAREMGYPDHMLHFESFGVDSASTRGKPFTVEVNELESHRQKTLDVPPDKTLLTVLREAGFDMTFFCEMGGCGACKVTVCDGKVDHKGTALYPEEKKRNMLSCVSRGMPQGGYDIGGDHMPAGVSIPLITTARGHHALLNLLIAFVFLSLSSASTLGLFILARKSMAEMFTHFGLRGGAKGTMATCTISSLPWDPELEYISQMKMAKVRSPDVRDWDHC</sequence>
<dbReference type="GO" id="GO:0030151">
    <property type="term" value="F:molybdenum ion binding"/>
    <property type="evidence" value="ECO:0007669"/>
    <property type="project" value="InterPro"/>
</dbReference>
<dbReference type="InterPro" id="IPR017938">
    <property type="entry name" value="Riboflavin_synthase-like_b-brl"/>
</dbReference>
<dbReference type="InterPro" id="IPR006058">
    <property type="entry name" value="2Fe2S_fd_BS"/>
</dbReference>
<dbReference type="GO" id="GO:0016491">
    <property type="term" value="F:oxidoreductase activity"/>
    <property type="evidence" value="ECO:0007669"/>
    <property type="project" value="InterPro"/>
</dbReference>
<dbReference type="AlphaFoldDB" id="A0A9Q8T1I5"/>
<feature type="domain" description="2Fe-2S ferredoxin-type" evidence="4">
    <location>
        <begin position="474"/>
        <end position="568"/>
    </location>
</feature>
<dbReference type="Pfam" id="PF00111">
    <property type="entry name" value="Fer2"/>
    <property type="match status" value="1"/>
</dbReference>
<keyword evidence="3" id="KW-1133">Transmembrane helix</keyword>
<dbReference type="InterPro" id="IPR017927">
    <property type="entry name" value="FAD-bd_FR_type"/>
</dbReference>
<dbReference type="InterPro" id="IPR001041">
    <property type="entry name" value="2Fe-2S_ferredoxin-type"/>
</dbReference>
<dbReference type="PROSITE" id="PS51085">
    <property type="entry name" value="2FE2S_FER_2"/>
    <property type="match status" value="1"/>
</dbReference>
<keyword evidence="3" id="KW-0472">Membrane</keyword>
<name>A0A9Q8T1I5_9PEZI</name>
<dbReference type="CDD" id="cd00207">
    <property type="entry name" value="fer2"/>
    <property type="match status" value="1"/>
</dbReference>
<dbReference type="Pfam" id="PF03473">
    <property type="entry name" value="MOSC"/>
    <property type="match status" value="1"/>
</dbReference>
<dbReference type="GeneID" id="73346643"/>
<evidence type="ECO:0000259" key="6">
    <source>
        <dbReference type="PROSITE" id="PS51384"/>
    </source>
</evidence>
<evidence type="ECO:0000313" key="8">
    <source>
        <dbReference type="Proteomes" id="UP000830671"/>
    </source>
</evidence>
<dbReference type="SUPFAM" id="SSF50800">
    <property type="entry name" value="PK beta-barrel domain-like"/>
    <property type="match status" value="1"/>
</dbReference>
<dbReference type="Proteomes" id="UP000830671">
    <property type="component" value="Chromosome 6"/>
</dbReference>